<dbReference type="PROSITE" id="PS51194">
    <property type="entry name" value="HELICASE_CTER"/>
    <property type="match status" value="1"/>
</dbReference>
<dbReference type="SMART" id="SM00487">
    <property type="entry name" value="DEXDc"/>
    <property type="match status" value="1"/>
</dbReference>
<dbReference type="InterPro" id="IPR040498">
    <property type="entry name" value="PriA_CRR"/>
</dbReference>
<dbReference type="CDD" id="cd18804">
    <property type="entry name" value="SF2_C_priA"/>
    <property type="match status" value="1"/>
</dbReference>
<keyword evidence="2 12" id="KW-0235">DNA replication</keyword>
<evidence type="ECO:0000313" key="15">
    <source>
        <dbReference type="EMBL" id="SKB43376.1"/>
    </source>
</evidence>
<keyword evidence="4 12" id="KW-0547">Nucleotide-binding</keyword>
<dbReference type="SUPFAM" id="SSF52540">
    <property type="entry name" value="P-loop containing nucleoside triphosphate hydrolases"/>
    <property type="match status" value="2"/>
</dbReference>
<dbReference type="CDD" id="cd17929">
    <property type="entry name" value="DEXHc_priA"/>
    <property type="match status" value="1"/>
</dbReference>
<keyword evidence="6 12" id="KW-0347">Helicase</keyword>
<reference evidence="16" key="1">
    <citation type="submission" date="2017-02" db="EMBL/GenBank/DDBJ databases">
        <authorList>
            <person name="Varghese N."/>
            <person name="Submissions S."/>
        </authorList>
    </citation>
    <scope>NUCLEOTIDE SEQUENCE [LARGE SCALE GENOMIC DNA]</scope>
    <source>
        <strain evidence="16">DSM 22385</strain>
    </source>
</reference>
<dbReference type="GO" id="GO:0006310">
    <property type="term" value="P:DNA recombination"/>
    <property type="evidence" value="ECO:0007669"/>
    <property type="project" value="InterPro"/>
</dbReference>
<evidence type="ECO:0000256" key="8">
    <source>
        <dbReference type="ARBA" id="ARBA00022840"/>
    </source>
</evidence>
<proteinExistence type="inferred from homology"/>
<comment type="catalytic activity">
    <reaction evidence="11 12">
        <text>ATP + H2O = ADP + phosphate + H(+)</text>
        <dbReference type="Rhea" id="RHEA:13065"/>
        <dbReference type="ChEBI" id="CHEBI:15377"/>
        <dbReference type="ChEBI" id="CHEBI:15378"/>
        <dbReference type="ChEBI" id="CHEBI:30616"/>
        <dbReference type="ChEBI" id="CHEBI:43474"/>
        <dbReference type="ChEBI" id="CHEBI:456216"/>
        <dbReference type="EC" id="5.6.2.4"/>
    </reaction>
</comment>
<dbReference type="FunFam" id="3.40.1440.60:FF:000001">
    <property type="entry name" value="Primosomal protein N"/>
    <property type="match status" value="1"/>
</dbReference>
<evidence type="ECO:0000256" key="9">
    <source>
        <dbReference type="ARBA" id="ARBA00023125"/>
    </source>
</evidence>
<dbReference type="InterPro" id="IPR041236">
    <property type="entry name" value="PriA_C"/>
</dbReference>
<gene>
    <name evidence="12" type="primary">priA</name>
    <name evidence="15" type="ORF">SAMN05661099_1414</name>
</gene>
<comment type="function">
    <text evidence="12">Initiates the restart of stalled replication forks, which reloads the replicative helicase on sites other than the origin of replication. Recognizes and binds to abandoned replication forks and remodels them to uncover a helicase loading site. Promotes assembly of the primosome at these replication forks.</text>
</comment>
<comment type="cofactor">
    <cofactor evidence="12">
        <name>Zn(2+)</name>
        <dbReference type="ChEBI" id="CHEBI:29105"/>
    </cofactor>
    <text evidence="12">Binds 2 zinc ions per subunit.</text>
</comment>
<dbReference type="Pfam" id="PF00270">
    <property type="entry name" value="DEAD"/>
    <property type="match status" value="1"/>
</dbReference>
<dbReference type="InterPro" id="IPR042115">
    <property type="entry name" value="PriA_3primeBD_sf"/>
</dbReference>
<dbReference type="GO" id="GO:0006269">
    <property type="term" value="P:DNA replication, synthesis of primer"/>
    <property type="evidence" value="ECO:0007669"/>
    <property type="project" value="UniProtKB-KW"/>
</dbReference>
<feature type="binding site" evidence="12">
    <location>
        <position position="563"/>
    </location>
    <ligand>
        <name>Zn(2+)</name>
        <dbReference type="ChEBI" id="CHEBI:29105"/>
        <label>2</label>
    </ligand>
</feature>
<comment type="subunit">
    <text evidence="12">Component of the replication restart primosome.</text>
</comment>
<evidence type="ECO:0000256" key="1">
    <source>
        <dbReference type="ARBA" id="ARBA00022515"/>
    </source>
</evidence>
<dbReference type="GO" id="GO:0008270">
    <property type="term" value="F:zinc ion binding"/>
    <property type="evidence" value="ECO:0007669"/>
    <property type="project" value="UniProtKB-UniRule"/>
</dbReference>
<dbReference type="GO" id="GO:0043138">
    <property type="term" value="F:3'-5' DNA helicase activity"/>
    <property type="evidence" value="ECO:0007669"/>
    <property type="project" value="UniProtKB-EC"/>
</dbReference>
<dbReference type="Pfam" id="PF18319">
    <property type="entry name" value="Zn_ribbon_PriA"/>
    <property type="match status" value="1"/>
</dbReference>
<dbReference type="GO" id="GO:0005524">
    <property type="term" value="F:ATP binding"/>
    <property type="evidence" value="ECO:0007669"/>
    <property type="project" value="UniProtKB-UniRule"/>
</dbReference>
<organism evidence="15 16">
    <name type="scientific">Daejeonella lutea</name>
    <dbReference type="NCBI Taxonomy" id="572036"/>
    <lineage>
        <taxon>Bacteria</taxon>
        <taxon>Pseudomonadati</taxon>
        <taxon>Bacteroidota</taxon>
        <taxon>Sphingobacteriia</taxon>
        <taxon>Sphingobacteriales</taxon>
        <taxon>Sphingobacteriaceae</taxon>
        <taxon>Daejeonella</taxon>
    </lineage>
</organism>
<feature type="binding site" evidence="12">
    <location>
        <position position="576"/>
    </location>
    <ligand>
        <name>Zn(2+)</name>
        <dbReference type="ChEBI" id="CHEBI:29105"/>
        <label>1</label>
    </ligand>
</feature>
<feature type="domain" description="Helicase ATP-binding" evidence="13">
    <location>
        <begin position="303"/>
        <end position="470"/>
    </location>
</feature>
<dbReference type="EMBL" id="FUYR01000001">
    <property type="protein sequence ID" value="SKB43376.1"/>
    <property type="molecule type" value="Genomic_DNA"/>
</dbReference>
<dbReference type="HAMAP" id="MF_00983">
    <property type="entry name" value="PriA"/>
    <property type="match status" value="1"/>
</dbReference>
<protein>
    <recommendedName>
        <fullName evidence="12">Replication restart protein PriA</fullName>
    </recommendedName>
    <alternativeName>
        <fullName evidence="12">ATP-dependent DNA helicase PriA</fullName>
        <ecNumber evidence="12">5.6.2.4</ecNumber>
    </alternativeName>
    <alternativeName>
        <fullName evidence="12">DNA 3'-5' helicase PriA</fullName>
    </alternativeName>
</protein>
<dbReference type="STRING" id="572036.SAMN05661099_1414"/>
<dbReference type="Pfam" id="PF17764">
    <property type="entry name" value="PriA_3primeBD"/>
    <property type="match status" value="1"/>
</dbReference>
<feature type="binding site" evidence="12">
    <location>
        <position position="545"/>
    </location>
    <ligand>
        <name>Zn(2+)</name>
        <dbReference type="ChEBI" id="CHEBI:29105"/>
        <label>2</label>
    </ligand>
</feature>
<dbReference type="SMART" id="SM00490">
    <property type="entry name" value="HELICc"/>
    <property type="match status" value="1"/>
</dbReference>
<evidence type="ECO:0000259" key="14">
    <source>
        <dbReference type="PROSITE" id="PS51194"/>
    </source>
</evidence>
<dbReference type="FunFam" id="3.40.50.300:FF:000489">
    <property type="entry name" value="Primosome assembly protein PriA"/>
    <property type="match status" value="1"/>
</dbReference>
<dbReference type="InterPro" id="IPR001650">
    <property type="entry name" value="Helicase_C-like"/>
</dbReference>
<evidence type="ECO:0000256" key="12">
    <source>
        <dbReference type="HAMAP-Rule" id="MF_00983"/>
    </source>
</evidence>
<dbReference type="InterPro" id="IPR041222">
    <property type="entry name" value="PriA_3primeBD"/>
</dbReference>
<dbReference type="InterPro" id="IPR011545">
    <property type="entry name" value="DEAD/DEAH_box_helicase_dom"/>
</dbReference>
<keyword evidence="16" id="KW-1185">Reference proteome</keyword>
<dbReference type="PANTHER" id="PTHR30580">
    <property type="entry name" value="PRIMOSOMAL PROTEIN N"/>
    <property type="match status" value="1"/>
</dbReference>
<dbReference type="AlphaFoldDB" id="A0A1T5B827"/>
<dbReference type="InterPro" id="IPR036390">
    <property type="entry name" value="WH_DNA-bd_sf"/>
</dbReference>
<dbReference type="RefSeq" id="WP_079701893.1">
    <property type="nucleotide sequence ID" value="NZ_FUYR01000001.1"/>
</dbReference>
<sequence length="827" mass="94694">MLEFHETQDTARKTIFVEVILPLAISKTYTYRVPYDIDKSVDIGKRVVVQFGKSKIYTAIIYNISDKPPGLYEAKYIIDVLDEEPIVNHFQLSLWKWMSDYYLCHLGEVMQAALPAALKLASETKITLNQSAEFERRNLSDKEFLILDALEIHSELRVSDISKLLGQKTVFPLLRALFEKGIVLISEEISEKFKPRRKAFIILNPFYNDSANRKALFEVLERAPKQLELLLAYYKLEKYQQEIAKSDLIEASGSSAAVLKTLLEKEIFFQENKVISRLSSEELEIFMKFELNESQEKALSQVKEAFSERDVVLLYGETSSGKTQIYIRLIEQMLSEDRQTLYLLPEIALTTQVIERLREYFGNQVGIYHSKFNDAERAEVWQKVLKGEYKMVLGARSSIFLPFQNLGLIIVDEEHESSYKQYDPAPRYHARDTAIYLAHLHKAKIVLGSATPSLESFFNAKIKKYGFVTLKGRFGGVQSPLIEVVSIGEESKRKTMQSHFTSVLINEITGALSRKEQVILFQNRRGYTPVLLCTTCGYTPKCINCDVSLTFHKSSAKLHCHYCGYKQELLNACPACGSTKIEQKGFGTEKIEDELQLLFENARIARMDLDSTRSRNSFQLLLNNFEEGRIDILVGTQMVAKGLDFGNVTTIGIVSADSMLKYPDFRAFERSFQMLSQVSGRAGRRSKQGKVIIQAYDTSHRVISQVVRNDYEEMFDTEILERRNFHYPPIYRLIQLDVKHKDFTKLLNIATSLAGILRLQFADRILGPEAPLIGRIRNYYIQTILIKVEKEGVSIQKIKDALRDILATFEADPANKGAYIQIDVDPY</sequence>
<keyword evidence="9 12" id="KW-0238">DNA-binding</keyword>
<evidence type="ECO:0000256" key="6">
    <source>
        <dbReference type="ARBA" id="ARBA00022806"/>
    </source>
</evidence>
<comment type="catalytic activity">
    <reaction evidence="12">
        <text>Couples ATP hydrolysis with the unwinding of duplex DNA by translocating in the 3'-5' direction.</text>
        <dbReference type="EC" id="5.6.2.4"/>
    </reaction>
</comment>
<evidence type="ECO:0000256" key="7">
    <source>
        <dbReference type="ARBA" id="ARBA00022833"/>
    </source>
</evidence>
<dbReference type="NCBIfam" id="TIGR00595">
    <property type="entry name" value="priA"/>
    <property type="match status" value="1"/>
</dbReference>
<evidence type="ECO:0000256" key="4">
    <source>
        <dbReference type="ARBA" id="ARBA00022741"/>
    </source>
</evidence>
<dbReference type="Gene3D" id="3.40.1440.60">
    <property type="entry name" value="PriA, 3(prime) DNA-binding domain"/>
    <property type="match status" value="1"/>
</dbReference>
<evidence type="ECO:0000259" key="13">
    <source>
        <dbReference type="PROSITE" id="PS51192"/>
    </source>
</evidence>
<dbReference type="GO" id="GO:0006270">
    <property type="term" value="P:DNA replication initiation"/>
    <property type="evidence" value="ECO:0007669"/>
    <property type="project" value="TreeGrafter"/>
</dbReference>
<feature type="binding site" evidence="12">
    <location>
        <position position="533"/>
    </location>
    <ligand>
        <name>Zn(2+)</name>
        <dbReference type="ChEBI" id="CHEBI:29105"/>
        <label>1</label>
    </ligand>
</feature>
<dbReference type="Pfam" id="PF18074">
    <property type="entry name" value="PriA_C"/>
    <property type="match status" value="1"/>
</dbReference>
<evidence type="ECO:0000256" key="11">
    <source>
        <dbReference type="ARBA" id="ARBA00048988"/>
    </source>
</evidence>
<keyword evidence="5 12" id="KW-0378">Hydrolase</keyword>
<dbReference type="Gene3D" id="3.40.50.300">
    <property type="entry name" value="P-loop containing nucleotide triphosphate hydrolases"/>
    <property type="match status" value="2"/>
</dbReference>
<keyword evidence="7 12" id="KW-0862">Zinc</keyword>
<keyword evidence="3 12" id="KW-0479">Metal-binding</keyword>
<dbReference type="InterPro" id="IPR005259">
    <property type="entry name" value="PriA"/>
</dbReference>
<feature type="binding site" evidence="12">
    <location>
        <position position="536"/>
    </location>
    <ligand>
        <name>Zn(2+)</name>
        <dbReference type="ChEBI" id="CHEBI:29105"/>
        <label>1</label>
    </ligand>
</feature>
<dbReference type="EC" id="5.6.2.4" evidence="12"/>
<evidence type="ECO:0000256" key="2">
    <source>
        <dbReference type="ARBA" id="ARBA00022705"/>
    </source>
</evidence>
<feature type="binding site" evidence="12">
    <location>
        <position position="542"/>
    </location>
    <ligand>
        <name>Zn(2+)</name>
        <dbReference type="ChEBI" id="CHEBI:29105"/>
        <label>2</label>
    </ligand>
</feature>
<accession>A0A1T5B827</accession>
<feature type="binding site" evidence="12">
    <location>
        <position position="573"/>
    </location>
    <ligand>
        <name>Zn(2+)</name>
        <dbReference type="ChEBI" id="CHEBI:29105"/>
        <label>1</label>
    </ligand>
</feature>
<dbReference type="SUPFAM" id="SSF46785">
    <property type="entry name" value="Winged helix' DNA-binding domain"/>
    <property type="match status" value="1"/>
</dbReference>
<dbReference type="OrthoDB" id="9759544at2"/>
<dbReference type="InterPro" id="IPR027417">
    <property type="entry name" value="P-loop_NTPase"/>
</dbReference>
<feature type="domain" description="Helicase C-terminal" evidence="14">
    <location>
        <begin position="568"/>
        <end position="731"/>
    </location>
</feature>
<dbReference type="GO" id="GO:0003677">
    <property type="term" value="F:DNA binding"/>
    <property type="evidence" value="ECO:0007669"/>
    <property type="project" value="UniProtKB-UniRule"/>
</dbReference>
<comment type="similarity">
    <text evidence="12">Belongs to the helicase family. PriA subfamily.</text>
</comment>
<name>A0A1T5B827_9SPHI</name>
<evidence type="ECO:0000256" key="10">
    <source>
        <dbReference type="ARBA" id="ARBA00023235"/>
    </source>
</evidence>
<dbReference type="Proteomes" id="UP000189981">
    <property type="component" value="Unassembled WGS sequence"/>
</dbReference>
<feature type="binding site" evidence="12">
    <location>
        <position position="560"/>
    </location>
    <ligand>
        <name>Zn(2+)</name>
        <dbReference type="ChEBI" id="CHEBI:29105"/>
        <label>2</label>
    </ligand>
</feature>
<keyword evidence="8 12" id="KW-0067">ATP-binding</keyword>
<dbReference type="InterPro" id="IPR014001">
    <property type="entry name" value="Helicase_ATP-bd"/>
</dbReference>
<evidence type="ECO:0000313" key="16">
    <source>
        <dbReference type="Proteomes" id="UP000189981"/>
    </source>
</evidence>
<evidence type="ECO:0000256" key="3">
    <source>
        <dbReference type="ARBA" id="ARBA00022723"/>
    </source>
</evidence>
<dbReference type="Pfam" id="PF00271">
    <property type="entry name" value="Helicase_C"/>
    <property type="match status" value="1"/>
</dbReference>
<dbReference type="PROSITE" id="PS51192">
    <property type="entry name" value="HELICASE_ATP_BIND_1"/>
    <property type="match status" value="1"/>
</dbReference>
<dbReference type="PANTHER" id="PTHR30580:SF0">
    <property type="entry name" value="PRIMOSOMAL PROTEIN N"/>
    <property type="match status" value="1"/>
</dbReference>
<keyword evidence="10 12" id="KW-0413">Isomerase</keyword>
<evidence type="ECO:0000256" key="5">
    <source>
        <dbReference type="ARBA" id="ARBA00022801"/>
    </source>
</evidence>
<dbReference type="GO" id="GO:0006302">
    <property type="term" value="P:double-strand break repair"/>
    <property type="evidence" value="ECO:0007669"/>
    <property type="project" value="InterPro"/>
</dbReference>
<dbReference type="GO" id="GO:1990077">
    <property type="term" value="C:primosome complex"/>
    <property type="evidence" value="ECO:0007669"/>
    <property type="project" value="UniProtKB-UniRule"/>
</dbReference>
<keyword evidence="1 12" id="KW-0639">Primosome</keyword>
<dbReference type="GO" id="GO:0016887">
    <property type="term" value="F:ATP hydrolysis activity"/>
    <property type="evidence" value="ECO:0007669"/>
    <property type="project" value="RHEA"/>
</dbReference>